<evidence type="ECO:0000256" key="3">
    <source>
        <dbReference type="ARBA" id="ARBA00022491"/>
    </source>
</evidence>
<dbReference type="EMBL" id="BABT02000126">
    <property type="protein sequence ID" value="GAA97574.1"/>
    <property type="molecule type" value="Genomic_DNA"/>
</dbReference>
<dbReference type="OrthoDB" id="1918432at2759"/>
<dbReference type="PRINTS" id="PR01271">
    <property type="entry name" value="HISDACETLASE"/>
</dbReference>
<dbReference type="GO" id="GO:0032221">
    <property type="term" value="C:Rpd3S complex"/>
    <property type="evidence" value="ECO:0007669"/>
    <property type="project" value="UniProtKB-ARBA"/>
</dbReference>
<keyword evidence="8" id="KW-0539">Nucleus</keyword>
<evidence type="ECO:0000313" key="13">
    <source>
        <dbReference type="Proteomes" id="UP000009131"/>
    </source>
</evidence>
<protein>
    <recommendedName>
        <fullName evidence="2">histone deacetylase</fullName>
        <ecNumber evidence="2">3.5.1.98</ecNumber>
    </recommendedName>
</protein>
<dbReference type="PRINTS" id="PR01270">
    <property type="entry name" value="HDASUPER"/>
</dbReference>
<dbReference type="EC" id="3.5.1.98" evidence="2"/>
<dbReference type="FunCoup" id="G7E414">
    <property type="interactions" value="609"/>
</dbReference>
<dbReference type="eggNOG" id="KOG1342">
    <property type="taxonomic scope" value="Eukaryota"/>
</dbReference>
<feature type="region of interest" description="Disordered" evidence="10">
    <location>
        <begin position="398"/>
        <end position="509"/>
    </location>
</feature>
<dbReference type="GO" id="GO:0141221">
    <property type="term" value="F:histone deacetylase activity, hydrolytic mechanism"/>
    <property type="evidence" value="ECO:0007669"/>
    <property type="project" value="UniProtKB-EC"/>
</dbReference>
<comment type="subcellular location">
    <subcellularLocation>
        <location evidence="1">Nucleus</location>
    </subcellularLocation>
</comment>
<comment type="similarity">
    <text evidence="9">Belongs to the histone deacetylase family. HD Type 1 subfamily.</text>
</comment>
<gene>
    <name evidence="12" type="primary">Mo04252</name>
    <name evidence="12" type="ORF">E5Q_04252</name>
</gene>
<reference evidence="12 13" key="1">
    <citation type="journal article" date="2011" name="J. Gen. Appl. Microbiol.">
        <title>Draft genome sequencing of the enigmatic basidiomycete Mixia osmundae.</title>
        <authorList>
            <person name="Nishida H."/>
            <person name="Nagatsuka Y."/>
            <person name="Sugiyama J."/>
        </authorList>
    </citation>
    <scope>NUCLEOTIDE SEQUENCE [LARGE SCALE GENOMIC DNA]</scope>
    <source>
        <strain evidence="13">CBS 9802 / IAM 14324 / JCM 22182 / KY 12970</strain>
    </source>
</reference>
<evidence type="ECO:0000256" key="5">
    <source>
        <dbReference type="ARBA" id="ARBA00022853"/>
    </source>
</evidence>
<dbReference type="OMA" id="RCHTDEY"/>
<dbReference type="GO" id="GO:0070210">
    <property type="term" value="C:Rpd3L-Expanded complex"/>
    <property type="evidence" value="ECO:0007669"/>
    <property type="project" value="TreeGrafter"/>
</dbReference>
<keyword evidence="7" id="KW-0804">Transcription</keyword>
<dbReference type="InterPro" id="IPR037138">
    <property type="entry name" value="His_deacetylse_dom_sf"/>
</dbReference>
<comment type="caution">
    <text evidence="12">The sequence shown here is derived from an EMBL/GenBank/DDBJ whole genome shotgun (WGS) entry which is preliminary data.</text>
</comment>
<accession>G7E414</accession>
<dbReference type="InterPro" id="IPR023801">
    <property type="entry name" value="His_deacetylse_dom"/>
</dbReference>
<dbReference type="SUPFAM" id="SSF52768">
    <property type="entry name" value="Arginase/deacetylase"/>
    <property type="match status" value="1"/>
</dbReference>
<keyword evidence="13" id="KW-1185">Reference proteome</keyword>
<dbReference type="PANTHER" id="PTHR10625">
    <property type="entry name" value="HISTONE DEACETYLASE HDAC1-RELATED"/>
    <property type="match status" value="1"/>
</dbReference>
<dbReference type="STRING" id="764103.G7E414"/>
<dbReference type="FunFam" id="3.40.800.20:FF:000001">
    <property type="entry name" value="Histone deacetylase"/>
    <property type="match status" value="1"/>
</dbReference>
<dbReference type="HOGENOM" id="CLU_007727_7_4_1"/>
<evidence type="ECO:0000256" key="10">
    <source>
        <dbReference type="SAM" id="MobiDB-lite"/>
    </source>
</evidence>
<dbReference type="GO" id="GO:0031507">
    <property type="term" value="P:heterochromatin formation"/>
    <property type="evidence" value="ECO:0007669"/>
    <property type="project" value="TreeGrafter"/>
</dbReference>
<feature type="compositionally biased region" description="Basic residues" evidence="10">
    <location>
        <begin position="442"/>
        <end position="453"/>
    </location>
</feature>
<feature type="compositionally biased region" description="Basic and acidic residues" evidence="10">
    <location>
        <begin position="399"/>
        <end position="416"/>
    </location>
</feature>
<dbReference type="Gene3D" id="3.40.800.20">
    <property type="entry name" value="Histone deacetylase domain"/>
    <property type="match status" value="1"/>
</dbReference>
<dbReference type="Proteomes" id="UP000009131">
    <property type="component" value="Unassembled WGS sequence"/>
</dbReference>
<dbReference type="PANTHER" id="PTHR10625:SF2">
    <property type="entry name" value="HISTONE DEACETYLASE"/>
    <property type="match status" value="1"/>
</dbReference>
<dbReference type="InterPro" id="IPR003084">
    <property type="entry name" value="HDAC_I/II"/>
</dbReference>
<evidence type="ECO:0000256" key="7">
    <source>
        <dbReference type="ARBA" id="ARBA00023163"/>
    </source>
</evidence>
<evidence type="ECO:0000256" key="1">
    <source>
        <dbReference type="ARBA" id="ARBA00004123"/>
    </source>
</evidence>
<evidence type="ECO:0000259" key="11">
    <source>
        <dbReference type="Pfam" id="PF00850"/>
    </source>
</evidence>
<feature type="domain" description="Histone deacetylase" evidence="11">
    <location>
        <begin position="27"/>
        <end position="316"/>
    </location>
</feature>
<evidence type="ECO:0000313" key="12">
    <source>
        <dbReference type="EMBL" id="GAA97574.1"/>
    </source>
</evidence>
<keyword evidence="4" id="KW-0378">Hydrolase</keyword>
<reference evidence="12 13" key="2">
    <citation type="journal article" date="2012" name="Open Biol.">
        <title>Characteristics of nucleosomes and linker DNA regions on the genome of the basidiomycete Mixia osmundae revealed by mono- and dinucleosome mapping.</title>
        <authorList>
            <person name="Nishida H."/>
            <person name="Kondo S."/>
            <person name="Matsumoto T."/>
            <person name="Suzuki Y."/>
            <person name="Yoshikawa H."/>
            <person name="Taylor T.D."/>
            <person name="Sugiyama J."/>
        </authorList>
    </citation>
    <scope>NUCLEOTIDE SEQUENCE [LARGE SCALE GENOMIC DNA]</scope>
    <source>
        <strain evidence="13">CBS 9802 / IAM 14324 / JCM 22182 / KY 12970</strain>
    </source>
</reference>
<evidence type="ECO:0000256" key="9">
    <source>
        <dbReference type="ARBA" id="ARBA00061569"/>
    </source>
</evidence>
<keyword evidence="3" id="KW-0678">Repressor</keyword>
<evidence type="ECO:0000256" key="8">
    <source>
        <dbReference type="ARBA" id="ARBA00023242"/>
    </source>
</evidence>
<keyword evidence="6" id="KW-0805">Transcription regulation</keyword>
<dbReference type="InterPro" id="IPR023696">
    <property type="entry name" value="Ureohydrolase_dom_sf"/>
</dbReference>
<evidence type="ECO:0000256" key="2">
    <source>
        <dbReference type="ARBA" id="ARBA00012111"/>
    </source>
</evidence>
<dbReference type="AlphaFoldDB" id="G7E414"/>
<sequence>MAATPAKKRIAYYHDDDIGAYSYTYVHPMKPHRIRMAHNLIVNYGLDKKMDVLRPERASPHSMTAFHTDEYINFLTTVTSDTLEELTGHGTRFLIGEDCPAFDGLFEFCSISAGGSISSARRLNDGQADIAINWAGGLHHAKKREASGFCYVNDIVLAILELLRFHARVLYIDIDIHHGDGVEEAFYTTDRVMTCSFHKFGDYFPGTGALGDQGIGKGKGYAINVPLRDGIEDESYHSMFKPIIQHLMDWYRPGAVILQCGADSLAEDKLGCFNLSMRGHAECVQFMKTFDVPLIVLGGGGYTIRNVARTWAYETGILAGVDMNEDLPFNDYIEYYGPAFKLDVPNNNMDNLNSPQYLESIKVTIMETLKQMPFAPSAPNMPVPREVRLEEDLDSDLELDTRISQKTRDAFTERYGDTLSDDEDDMPFLSPPPKVQRLNGNGHRHGRGRRKKVVPQNGFEEDTTAESDSDRPSKEPIKPKRTFFAANGPRPDLLTAIRSGALAPRANGQ</sequence>
<feature type="compositionally biased region" description="Basic and acidic residues" evidence="10">
    <location>
        <begin position="468"/>
        <end position="478"/>
    </location>
</feature>
<dbReference type="InParanoid" id="G7E414"/>
<evidence type="ECO:0000256" key="6">
    <source>
        <dbReference type="ARBA" id="ARBA00023015"/>
    </source>
</evidence>
<name>G7E414_MIXOS</name>
<dbReference type="InterPro" id="IPR000286">
    <property type="entry name" value="HDACs"/>
</dbReference>
<dbReference type="Pfam" id="PF00850">
    <property type="entry name" value="Hist_deacetyl"/>
    <property type="match status" value="1"/>
</dbReference>
<organism evidence="12 13">
    <name type="scientific">Mixia osmundae (strain CBS 9802 / IAM 14324 / JCM 22182 / KY 12970)</name>
    <dbReference type="NCBI Taxonomy" id="764103"/>
    <lineage>
        <taxon>Eukaryota</taxon>
        <taxon>Fungi</taxon>
        <taxon>Dikarya</taxon>
        <taxon>Basidiomycota</taxon>
        <taxon>Pucciniomycotina</taxon>
        <taxon>Mixiomycetes</taxon>
        <taxon>Mixiales</taxon>
        <taxon>Mixiaceae</taxon>
        <taxon>Mixia</taxon>
    </lineage>
</organism>
<proteinExistence type="inferred from homology"/>
<dbReference type="RefSeq" id="XP_014570662.1">
    <property type="nucleotide sequence ID" value="XM_014715176.1"/>
</dbReference>
<keyword evidence="5" id="KW-0156">Chromatin regulator</keyword>
<evidence type="ECO:0000256" key="4">
    <source>
        <dbReference type="ARBA" id="ARBA00022801"/>
    </source>
</evidence>